<keyword evidence="3" id="KW-1185">Reference proteome</keyword>
<feature type="region of interest" description="Disordered" evidence="1">
    <location>
        <begin position="65"/>
        <end position="209"/>
    </location>
</feature>
<sequence>MPKKNTRRREKRKKAREEAKKVLNPAKCAARPEEKNLPKMRTETRVKQSNSKLIFDAKSNVIKGKLHTSEQQIVSKKRSAATLTPFPKQSNDKNSTKIVNKEHSKDKQEKNHVSFRSPSYLPTKDLTNTSLKADPNKGVSKKLTASNKPTITPIKDANNDNLNSKKTSQKQKQLSNGSSRKRKHELINNTKRRYQNANDSPSEPSVPDGIAPIESTSVVVQCIPMYHFTISNLGDSAFSCVRHRKRGTERLRKIAVKWRSVCELGGRTCVWLLSGNGRQTNSRNISLPTPISERGRTVFLCFSLEQCKSPEEEAL</sequence>
<feature type="compositionally biased region" description="Basic residues" evidence="1">
    <location>
        <begin position="1"/>
        <end position="14"/>
    </location>
</feature>
<reference evidence="2 3" key="1">
    <citation type="journal article" date="2015" name="Genome Biol.">
        <title>Comparative genomics of Steinernema reveals deeply conserved gene regulatory networks.</title>
        <authorList>
            <person name="Dillman A.R."/>
            <person name="Macchietto M."/>
            <person name="Porter C.F."/>
            <person name="Rogers A."/>
            <person name="Williams B."/>
            <person name="Antoshechkin I."/>
            <person name="Lee M.M."/>
            <person name="Goodwin Z."/>
            <person name="Lu X."/>
            <person name="Lewis E.E."/>
            <person name="Goodrich-Blair H."/>
            <person name="Stock S.P."/>
            <person name="Adams B.J."/>
            <person name="Sternberg P.W."/>
            <person name="Mortazavi A."/>
        </authorList>
    </citation>
    <scope>NUCLEOTIDE SEQUENCE [LARGE SCALE GENOMIC DNA]</scope>
    <source>
        <strain evidence="2 3">ALL</strain>
    </source>
</reference>
<dbReference type="AlphaFoldDB" id="A0A4U5LPT7"/>
<feature type="compositionally biased region" description="Basic and acidic residues" evidence="1">
    <location>
        <begin position="30"/>
        <end position="46"/>
    </location>
</feature>
<reference evidence="2 3" key="2">
    <citation type="journal article" date="2019" name="G3 (Bethesda)">
        <title>Hybrid Assembly of the Genome of the Entomopathogenic Nematode Steinernema carpocapsae Identifies the X-Chromosome.</title>
        <authorList>
            <person name="Serra L."/>
            <person name="Macchietto M."/>
            <person name="Macias-Munoz A."/>
            <person name="McGill C.J."/>
            <person name="Rodriguez I.M."/>
            <person name="Rodriguez B."/>
            <person name="Murad R."/>
            <person name="Mortazavi A."/>
        </authorList>
    </citation>
    <scope>NUCLEOTIDE SEQUENCE [LARGE SCALE GENOMIC DNA]</scope>
    <source>
        <strain evidence="2 3">ALL</strain>
    </source>
</reference>
<name>A0A4U5LPT7_STECR</name>
<proteinExistence type="predicted"/>
<evidence type="ECO:0000313" key="3">
    <source>
        <dbReference type="Proteomes" id="UP000298663"/>
    </source>
</evidence>
<protein>
    <submittedName>
        <fullName evidence="2">Uncharacterized protein</fullName>
    </submittedName>
</protein>
<feature type="region of interest" description="Disordered" evidence="1">
    <location>
        <begin position="1"/>
        <end position="48"/>
    </location>
</feature>
<feature type="compositionally biased region" description="Basic and acidic residues" evidence="1">
    <location>
        <begin position="90"/>
        <end position="112"/>
    </location>
</feature>
<comment type="caution">
    <text evidence="2">The sequence shown here is derived from an EMBL/GenBank/DDBJ whole genome shotgun (WGS) entry which is preliminary data.</text>
</comment>
<accession>A0A4U5LPT7</accession>
<feature type="compositionally biased region" description="Low complexity" evidence="1">
    <location>
        <begin position="161"/>
        <end position="176"/>
    </location>
</feature>
<dbReference type="EMBL" id="AZBU02000014">
    <property type="protein sequence ID" value="TKR57951.1"/>
    <property type="molecule type" value="Genomic_DNA"/>
</dbReference>
<gene>
    <name evidence="2" type="ORF">L596_030587</name>
</gene>
<evidence type="ECO:0000313" key="2">
    <source>
        <dbReference type="EMBL" id="TKR57951.1"/>
    </source>
</evidence>
<dbReference type="Proteomes" id="UP000298663">
    <property type="component" value="Unassembled WGS sequence"/>
</dbReference>
<organism evidence="2 3">
    <name type="scientific">Steinernema carpocapsae</name>
    <name type="common">Entomopathogenic nematode</name>
    <dbReference type="NCBI Taxonomy" id="34508"/>
    <lineage>
        <taxon>Eukaryota</taxon>
        <taxon>Metazoa</taxon>
        <taxon>Ecdysozoa</taxon>
        <taxon>Nematoda</taxon>
        <taxon>Chromadorea</taxon>
        <taxon>Rhabditida</taxon>
        <taxon>Tylenchina</taxon>
        <taxon>Panagrolaimomorpha</taxon>
        <taxon>Strongyloidoidea</taxon>
        <taxon>Steinernematidae</taxon>
        <taxon>Steinernema</taxon>
    </lineage>
</organism>
<feature type="compositionally biased region" description="Basic residues" evidence="1">
    <location>
        <begin position="179"/>
        <end position="194"/>
    </location>
</feature>
<evidence type="ECO:0000256" key="1">
    <source>
        <dbReference type="SAM" id="MobiDB-lite"/>
    </source>
</evidence>